<dbReference type="InterPro" id="IPR016024">
    <property type="entry name" value="ARM-type_fold"/>
</dbReference>
<protein>
    <submittedName>
        <fullName evidence="2">Uncharacterized protein</fullName>
    </submittedName>
</protein>
<evidence type="ECO:0000313" key="2">
    <source>
        <dbReference type="EMBL" id="MFH8546816.1"/>
    </source>
</evidence>
<organism evidence="2 3">
    <name type="scientific">Streptomyces longisporoflavus</name>
    <dbReference type="NCBI Taxonomy" id="28044"/>
    <lineage>
        <taxon>Bacteria</taxon>
        <taxon>Bacillati</taxon>
        <taxon>Actinomycetota</taxon>
        <taxon>Actinomycetes</taxon>
        <taxon>Kitasatosporales</taxon>
        <taxon>Streptomycetaceae</taxon>
        <taxon>Streptomyces</taxon>
    </lineage>
</organism>
<dbReference type="Proteomes" id="UP001610818">
    <property type="component" value="Unassembled WGS sequence"/>
</dbReference>
<dbReference type="EMBL" id="JBIRGQ010000003">
    <property type="protein sequence ID" value="MFH8546816.1"/>
    <property type="molecule type" value="Genomic_DNA"/>
</dbReference>
<dbReference type="RefSeq" id="WP_397712577.1">
    <property type="nucleotide sequence ID" value="NZ_JBIRGN010000003.1"/>
</dbReference>
<sequence>MAAHEVSRTPSSPHEPTPAPLTPAWLRAHFDPLPFPARMSALARYARALTADAYATLRDSLAAGTLDERHTGLFLAVTRRDLGTVAEALADPLLRRRALAASIRLPVPDAALEQLALSDIRAARHDTYRVLRLSRRRALAARLLPQVHERFGAGDAARLLPACPAGTTGAWLPRLDPPPGVLSALTRTAPLAVAELLASRAENRADRARHGSTGNHRMIASAAAERDPEAGLLLLARAPGLLTPQAARTLLRRPARVLDLLRAAPPRPDGSPGELPIGAGALPPATRRALRELPLADLADLARRCPVTQPRHHAPGRHSIEPDGLLALLPAPERRSVVEERVARRRSVRSLPVAALTALAPADRAALVLPRLERWSSQEWTASRLAVALPLELGEPILRDMAGQHRIHQRLMAWPALLACAELEADPEEFARIAGDCERAWHDQEEVRRAALKQLAGTPPHLLAALPDRVLRDATLTTVQSRDSTAATLTAAERLLRRAVECAAATGSHGRAAYAVELLCHVVSDPRTRGPIAPLRIEEEAARALWSATAPVVPARPDLRTAIAELLAPHLTALPELDALVRTLALESDDPDIAARAAAAWTGPAGPREQRVAELIRHDASFASVPAILRTIVTRRTDLLDSVLSAAAQGFTGRVRPRATAWAPEQHPGVTGRWLPAQRRAWDEHHARVAADDQAALRARADAAAQVRDAALLSALAESAPQPVAAAALGALGNIPGAAHTGTPPGTGPLLDVLLRHAATGGVRGRAAMASIRRLLQTVPDPEAVTLLAPVACAPDAPVGSRKEAVRALGALPGDAAFDALVAAWDTPCQHRDVRAVAARHLLAAIDRPAIADRLAPAADEAAVREAVIHARVGPVPRSAQESYVNFLARLVREGDEDTVVAACRALPAWVTPASADAMRAVAEVATDPARRRKVWDAAARQLVFFPLEAAGRLILDDVVGRLEDRAATPDPHVRADALRRIAGISEALHVRRGSAPTLLFADALAQSMQAVGLYAGAAALLRETSLAAVRLGEHHAGRWERLMDLVEERPERLRLEGGFSLDVPTPRARAALLAAVRLLRERGTPTAGVTALALVSVGGRATSWDETWRAELTALRAHADHDTAMAAFLLDPDHHR</sequence>
<comment type="caution">
    <text evidence="2">The sequence shown here is derived from an EMBL/GenBank/DDBJ whole genome shotgun (WGS) entry which is preliminary data.</text>
</comment>
<keyword evidence="3" id="KW-1185">Reference proteome</keyword>
<accession>A0ABW7QPC3</accession>
<name>A0ABW7QPC3_9ACTN</name>
<dbReference type="SUPFAM" id="SSF48371">
    <property type="entry name" value="ARM repeat"/>
    <property type="match status" value="1"/>
</dbReference>
<feature type="region of interest" description="Disordered" evidence="1">
    <location>
        <begin position="1"/>
        <end position="20"/>
    </location>
</feature>
<evidence type="ECO:0000256" key="1">
    <source>
        <dbReference type="SAM" id="MobiDB-lite"/>
    </source>
</evidence>
<reference evidence="2 3" key="1">
    <citation type="submission" date="2024-10" db="EMBL/GenBank/DDBJ databases">
        <title>The Natural Products Discovery Center: Release of the First 8490 Sequenced Strains for Exploring Actinobacteria Biosynthetic Diversity.</title>
        <authorList>
            <person name="Kalkreuter E."/>
            <person name="Kautsar S.A."/>
            <person name="Yang D."/>
            <person name="Bader C.D."/>
            <person name="Teijaro C.N."/>
            <person name="Fluegel L."/>
            <person name="Davis C.M."/>
            <person name="Simpson J.R."/>
            <person name="Lauterbach L."/>
            <person name="Steele A.D."/>
            <person name="Gui C."/>
            <person name="Meng S."/>
            <person name="Li G."/>
            <person name="Viehrig K."/>
            <person name="Ye F."/>
            <person name="Su P."/>
            <person name="Kiefer A.F."/>
            <person name="Nichols A."/>
            <person name="Cepeda A.J."/>
            <person name="Yan W."/>
            <person name="Fan B."/>
            <person name="Jiang Y."/>
            <person name="Adhikari A."/>
            <person name="Zheng C.-J."/>
            <person name="Schuster L."/>
            <person name="Cowan T.M."/>
            <person name="Smanski M.J."/>
            <person name="Chevrette M.G."/>
            <person name="De Carvalho L.P.S."/>
            <person name="Shen B."/>
        </authorList>
    </citation>
    <scope>NUCLEOTIDE SEQUENCE [LARGE SCALE GENOMIC DNA]</scope>
    <source>
        <strain evidence="2 3">NPDC017990</strain>
    </source>
</reference>
<gene>
    <name evidence="2" type="ORF">ACH4F9_17595</name>
</gene>
<proteinExistence type="predicted"/>
<evidence type="ECO:0000313" key="3">
    <source>
        <dbReference type="Proteomes" id="UP001610818"/>
    </source>
</evidence>